<comment type="caution">
    <text evidence="3">The sequence shown here is derived from an EMBL/GenBank/DDBJ whole genome shotgun (WGS) entry which is preliminary data.</text>
</comment>
<keyword evidence="2" id="KW-0732">Signal</keyword>
<protein>
    <submittedName>
        <fullName evidence="3">Uncharacterized protein</fullName>
    </submittedName>
</protein>
<dbReference type="Proteomes" id="UP001165060">
    <property type="component" value="Unassembled WGS sequence"/>
</dbReference>
<organism evidence="3 4">
    <name type="scientific">Tetraparma gracilis</name>
    <dbReference type="NCBI Taxonomy" id="2962635"/>
    <lineage>
        <taxon>Eukaryota</taxon>
        <taxon>Sar</taxon>
        <taxon>Stramenopiles</taxon>
        <taxon>Ochrophyta</taxon>
        <taxon>Bolidophyceae</taxon>
        <taxon>Parmales</taxon>
        <taxon>Triparmaceae</taxon>
        <taxon>Tetraparma</taxon>
    </lineage>
</organism>
<feature type="signal peptide" evidence="2">
    <location>
        <begin position="1"/>
        <end position="20"/>
    </location>
</feature>
<feature type="transmembrane region" description="Helical" evidence="1">
    <location>
        <begin position="338"/>
        <end position="357"/>
    </location>
</feature>
<feature type="transmembrane region" description="Helical" evidence="1">
    <location>
        <begin position="210"/>
        <end position="230"/>
    </location>
</feature>
<name>A0ABQ6MRI4_9STRA</name>
<proteinExistence type="predicted"/>
<keyword evidence="4" id="KW-1185">Reference proteome</keyword>
<evidence type="ECO:0000313" key="4">
    <source>
        <dbReference type="Proteomes" id="UP001165060"/>
    </source>
</evidence>
<gene>
    <name evidence="3" type="ORF">TeGR_g5753</name>
</gene>
<feature type="chain" id="PRO_5046149223" evidence="2">
    <location>
        <begin position="21"/>
        <end position="418"/>
    </location>
</feature>
<keyword evidence="1" id="KW-0472">Membrane</keyword>
<feature type="transmembrane region" description="Helical" evidence="1">
    <location>
        <begin position="117"/>
        <end position="135"/>
    </location>
</feature>
<dbReference type="EMBL" id="BRYB01001671">
    <property type="protein sequence ID" value="GMI30774.1"/>
    <property type="molecule type" value="Genomic_DNA"/>
</dbReference>
<evidence type="ECO:0000256" key="1">
    <source>
        <dbReference type="SAM" id="Phobius"/>
    </source>
</evidence>
<dbReference type="InterPro" id="IPR037185">
    <property type="entry name" value="EmrE-like"/>
</dbReference>
<feature type="transmembrane region" description="Helical" evidence="1">
    <location>
        <begin position="315"/>
        <end position="332"/>
    </location>
</feature>
<dbReference type="SUPFAM" id="SSF103481">
    <property type="entry name" value="Multidrug resistance efflux transporter EmrE"/>
    <property type="match status" value="1"/>
</dbReference>
<reference evidence="3 4" key="1">
    <citation type="journal article" date="2023" name="Commun. Biol.">
        <title>Genome analysis of Parmales, the sister group of diatoms, reveals the evolutionary specialization of diatoms from phago-mixotrophs to photoautotrophs.</title>
        <authorList>
            <person name="Ban H."/>
            <person name="Sato S."/>
            <person name="Yoshikawa S."/>
            <person name="Yamada K."/>
            <person name="Nakamura Y."/>
            <person name="Ichinomiya M."/>
            <person name="Sato N."/>
            <person name="Blanc-Mathieu R."/>
            <person name="Endo H."/>
            <person name="Kuwata A."/>
            <person name="Ogata H."/>
        </authorList>
    </citation>
    <scope>NUCLEOTIDE SEQUENCE [LARGE SCALE GENOMIC DNA]</scope>
</reference>
<sequence length="418" mass="45178">MPPRVSSSLLLVLLVHALWGGLPFCCRYLLVYASPPLHSATLLASARALSVLVLAAFSYVPGTTCYRVSNSETLLAAMSFPSLASPSSENLLPTNRSFATFTSSKTTYKLRASRLKMAFFFGWFTAISHLMNVLSCYFAPVYVIAFVKLLAPIMTPLADWLVLGTTLPESTKVAVAVATVGCSMMIWGEVSTSSEDSYIYTSGEISSQVWVGVAIQFLAQVTITAQRLMMKTTQGLLTSTELIMSANVMTITIGSVISLADARGFGHFADVYTMITSSSLEAKLAFFYLSVCIFSIAAIYQVVCARLVGPGVYDSFQAVRVLVGIFTAWLLLGEGIDSYPSIVGIAITVASVTWYVLKINEWEIEKKKEEVGVLHGEGIRGTADVSDDEGLEGERARGGIGERQRIVFGQGVVEGVKF</sequence>
<feature type="transmembrane region" description="Helical" evidence="1">
    <location>
        <begin position="285"/>
        <end position="303"/>
    </location>
</feature>
<feature type="transmembrane region" description="Helical" evidence="1">
    <location>
        <begin position="39"/>
        <end position="60"/>
    </location>
</feature>
<evidence type="ECO:0000313" key="3">
    <source>
        <dbReference type="EMBL" id="GMI30774.1"/>
    </source>
</evidence>
<keyword evidence="1" id="KW-0812">Transmembrane</keyword>
<feature type="transmembrane region" description="Helical" evidence="1">
    <location>
        <begin position="242"/>
        <end position="265"/>
    </location>
</feature>
<accession>A0ABQ6MRI4</accession>
<keyword evidence="1" id="KW-1133">Transmembrane helix</keyword>
<evidence type="ECO:0000256" key="2">
    <source>
        <dbReference type="SAM" id="SignalP"/>
    </source>
</evidence>